<accession>A0A9P5ZSI2</accession>
<evidence type="ECO:0000313" key="3">
    <source>
        <dbReference type="Proteomes" id="UP000807025"/>
    </source>
</evidence>
<gene>
    <name evidence="2" type="ORF">BDN71DRAFT_1451019</name>
</gene>
<organism evidence="2 3">
    <name type="scientific">Pleurotus eryngii</name>
    <name type="common">Boletus of the steppes</name>
    <dbReference type="NCBI Taxonomy" id="5323"/>
    <lineage>
        <taxon>Eukaryota</taxon>
        <taxon>Fungi</taxon>
        <taxon>Dikarya</taxon>
        <taxon>Basidiomycota</taxon>
        <taxon>Agaricomycotina</taxon>
        <taxon>Agaricomycetes</taxon>
        <taxon>Agaricomycetidae</taxon>
        <taxon>Agaricales</taxon>
        <taxon>Pleurotineae</taxon>
        <taxon>Pleurotaceae</taxon>
        <taxon>Pleurotus</taxon>
    </lineage>
</organism>
<feature type="region of interest" description="Disordered" evidence="1">
    <location>
        <begin position="47"/>
        <end position="90"/>
    </location>
</feature>
<evidence type="ECO:0000313" key="2">
    <source>
        <dbReference type="EMBL" id="KAF9492722.1"/>
    </source>
</evidence>
<reference evidence="2" key="1">
    <citation type="submission" date="2020-11" db="EMBL/GenBank/DDBJ databases">
        <authorList>
            <consortium name="DOE Joint Genome Institute"/>
            <person name="Ahrendt S."/>
            <person name="Riley R."/>
            <person name="Andreopoulos W."/>
            <person name="Labutti K."/>
            <person name="Pangilinan J."/>
            <person name="Ruiz-Duenas F.J."/>
            <person name="Barrasa J.M."/>
            <person name="Sanchez-Garcia M."/>
            <person name="Camarero S."/>
            <person name="Miyauchi S."/>
            <person name="Serrano A."/>
            <person name="Linde D."/>
            <person name="Babiker R."/>
            <person name="Drula E."/>
            <person name="Ayuso-Fernandez I."/>
            <person name="Pacheco R."/>
            <person name="Padilla G."/>
            <person name="Ferreira P."/>
            <person name="Barriuso J."/>
            <person name="Kellner H."/>
            <person name="Castanera R."/>
            <person name="Alfaro M."/>
            <person name="Ramirez L."/>
            <person name="Pisabarro A.G."/>
            <person name="Kuo A."/>
            <person name="Tritt A."/>
            <person name="Lipzen A."/>
            <person name="He G."/>
            <person name="Yan M."/>
            <person name="Ng V."/>
            <person name="Cullen D."/>
            <person name="Martin F."/>
            <person name="Rosso M.-N."/>
            <person name="Henrissat B."/>
            <person name="Hibbett D."/>
            <person name="Martinez A.T."/>
            <person name="Grigoriev I.V."/>
        </authorList>
    </citation>
    <scope>NUCLEOTIDE SEQUENCE</scope>
    <source>
        <strain evidence="2">ATCC 90797</strain>
    </source>
</reference>
<dbReference type="AlphaFoldDB" id="A0A9P5ZSI2"/>
<dbReference type="Proteomes" id="UP000807025">
    <property type="component" value="Unassembled WGS sequence"/>
</dbReference>
<sequence>MMKRQSTQIALRIPKVGRVEVITTLMEDFAFEIATILAPMRASFQGVITEEPGEGEGEGEGEDSVSLASGISNHLPHPNLTESLRRGTNR</sequence>
<protein>
    <submittedName>
        <fullName evidence="2">Uncharacterized protein</fullName>
    </submittedName>
</protein>
<evidence type="ECO:0000256" key="1">
    <source>
        <dbReference type="SAM" id="MobiDB-lite"/>
    </source>
</evidence>
<feature type="compositionally biased region" description="Acidic residues" evidence="1">
    <location>
        <begin position="51"/>
        <end position="63"/>
    </location>
</feature>
<name>A0A9P5ZSI2_PLEER</name>
<comment type="caution">
    <text evidence="2">The sequence shown here is derived from an EMBL/GenBank/DDBJ whole genome shotgun (WGS) entry which is preliminary data.</text>
</comment>
<keyword evidence="3" id="KW-1185">Reference proteome</keyword>
<feature type="non-terminal residue" evidence="2">
    <location>
        <position position="90"/>
    </location>
</feature>
<dbReference type="EMBL" id="MU154596">
    <property type="protein sequence ID" value="KAF9492722.1"/>
    <property type="molecule type" value="Genomic_DNA"/>
</dbReference>
<proteinExistence type="predicted"/>